<dbReference type="SUPFAM" id="SSF56935">
    <property type="entry name" value="Porins"/>
    <property type="match status" value="1"/>
</dbReference>
<gene>
    <name evidence="2" type="ORF">PRZ01_15900</name>
</gene>
<protein>
    <recommendedName>
        <fullName evidence="4">Beta-barrel porin 2</fullName>
    </recommendedName>
</protein>
<dbReference type="EMBL" id="JAQQXS010000015">
    <property type="protein sequence ID" value="MDC8786674.1"/>
    <property type="molecule type" value="Genomic_DNA"/>
</dbReference>
<reference evidence="2 3" key="1">
    <citation type="submission" date="2022-10" db="EMBL/GenBank/DDBJ databases">
        <title>paucibacter sp. hw8 Genome sequencing.</title>
        <authorList>
            <person name="Park S."/>
        </authorList>
    </citation>
    <scope>NUCLEOTIDE SEQUENCE [LARGE SCALE GENOMIC DNA]</scope>
    <source>
        <strain evidence="3">hw8</strain>
    </source>
</reference>
<name>A0ABT5KUT0_9BURK</name>
<keyword evidence="3" id="KW-1185">Reference proteome</keyword>
<evidence type="ECO:0000313" key="2">
    <source>
        <dbReference type="EMBL" id="MDC8786674.1"/>
    </source>
</evidence>
<dbReference type="RefSeq" id="WP_273597790.1">
    <property type="nucleotide sequence ID" value="NZ_JAQQXS010000015.1"/>
</dbReference>
<feature type="chain" id="PRO_5047334125" description="Beta-barrel porin 2" evidence="1">
    <location>
        <begin position="31"/>
        <end position="414"/>
    </location>
</feature>
<evidence type="ECO:0000256" key="1">
    <source>
        <dbReference type="SAM" id="SignalP"/>
    </source>
</evidence>
<comment type="caution">
    <text evidence="2">The sequence shown here is derived from an EMBL/GenBank/DDBJ whole genome shotgun (WGS) entry which is preliminary data.</text>
</comment>
<accession>A0ABT5KUT0</accession>
<evidence type="ECO:0008006" key="4">
    <source>
        <dbReference type="Google" id="ProtNLM"/>
    </source>
</evidence>
<keyword evidence="1" id="KW-0732">Signal</keyword>
<evidence type="ECO:0000313" key="3">
    <source>
        <dbReference type="Proteomes" id="UP001219862"/>
    </source>
</evidence>
<sequence length="414" mass="45012">MLKQKQKISARLTPWLSAACLLSGASAAWAEATPFYYGGSVSLNHVSNLYRVSNNPNSDDVATVSLLGGIDQHLGRQRVFADASLQNSRYRSSSNLNNSGYSLKGGLDWSTIERISGTLSGSSSRSLANYNVGGGIAPVFEKNIETNNQIDSVVRLGLVTKFTLEGDVGFNQRRFTLLQYHGLEFDQLHYSLGLNYQPSSDLRLGVAVRRTSTNYPRSTQTSLTPTFASAKYVRNDIDLTTNWNISGKSAIFARLSSGRQTLAEGGNQNFSGLTGQVSWTWQPTARWNITTSASRDTGLQSSLFQLGAVNTNYDQDSITKALQISATYELTSKIFLTGGASISSVDRKQSLLAIPGLDSSSFDKDKSFNLGVRWAYSRGITLGCQAGQNSRDSSTVYSVYTANNFGCYGQLIVN</sequence>
<feature type="signal peptide" evidence="1">
    <location>
        <begin position="1"/>
        <end position="30"/>
    </location>
</feature>
<dbReference type="Proteomes" id="UP001219862">
    <property type="component" value="Unassembled WGS sequence"/>
</dbReference>
<organism evidence="2 3">
    <name type="scientific">Roseateles koreensis</name>
    <dbReference type="NCBI Taxonomy" id="2987526"/>
    <lineage>
        <taxon>Bacteria</taxon>
        <taxon>Pseudomonadati</taxon>
        <taxon>Pseudomonadota</taxon>
        <taxon>Betaproteobacteria</taxon>
        <taxon>Burkholderiales</taxon>
        <taxon>Sphaerotilaceae</taxon>
        <taxon>Roseateles</taxon>
    </lineage>
</organism>
<proteinExistence type="predicted"/>